<keyword evidence="13 19" id="KW-0472">Membrane</keyword>
<dbReference type="PROSITE" id="PS00108">
    <property type="entry name" value="PROTEIN_KINASE_ST"/>
    <property type="match status" value="1"/>
</dbReference>
<dbReference type="PROSITE" id="PS50011">
    <property type="entry name" value="PROTEIN_KINASE_DOM"/>
    <property type="match status" value="1"/>
</dbReference>
<proteinExistence type="predicted"/>
<sequence length="1082" mass="120606">MPTGESLRSELSSKTPPFGLRLWIVIGISIWVVIFCILGFMCFWSIYRRKPKKSFDNIPVSQIPDVSKEIAVDEVRQHAVVENYQVQESHALTVKEKPHDKDSGKMLGHLVRTKSSDADNLSQCSSVYQCDRAGSSYSGDEGNSGNARRQYTQYATVSASPLVGLPEFSHLGWGHWFTLRDLEHSTNRFSKENIIGEGGYGVVYRGRLINGTDVAIKKLLNNMGQAEKEFRVEVEAIGHVRHKNLVRLLGYCVEGIHRMLVYEYVNNGNLEQWIHGAMRQHGVLTWEARMKIVLGIAKALSYLHEAIEPKVVHRDIKSSNILIDEDFNGKLSDFGLAKMLGAGKSHITTRVMGTFGYVAPEYANTGLLNEKSDVYSFGVLLLEAVTGRDPVDYGRPANEVHLVEWLKMMVGTRRAEEVVDRDMAIPRRDPPWVTLSGCWRQKTSRQGRTGGAGGATPATRTPSPRRARASSSFSPTKIPFDSCLAMAAATAAIHRAMAAGPVRSLAFSSSRSRSLLHLLSPRRAISSSPASFSYHPSAAAAAVPNHAHQHQPQDQWGPPPPQGPPQQWSPQGPPANNYQQYPPPPPPPRNSYQQQAPLPPRNDYQQHIPPRDNYQQRQAPPPPANTYPYQQRQAPPPPPRDNYPQQPPIPPRNNYTQQQQGPPPPRHSYGPPPPAPPPPQQQGPPSPRHSYGPPPPAPPPHQAQAPPPPQQPVAGPEDLINLCHDGRVKEAVELLEKGARADAPSFHALAAACSTPKLLEDLRKVHDFLLRSPFRADLQVNNKVLEMYGRCGNMTHARRTFDHMPDRDAASWHIMIDGYAANGLGDAALQLFEEMKRCGVPPTARTFSLVLDACANSEAIEEALLYFDAMSRDHGIEPGVEHYVGIIEVLGKSGHLDEAVEYIEEKLPFEPNAVVWESLLNLARMNGDVDLEDRAEELLVSLDPSKLNPKKLPTPPPKRRLGINMLDGRNKLGEFRLPPKIEKKVVTEQRYVPDTRYVLHDIDQEAKEQALLYHSERLAIAYGLISTPARTPLRIIKNLRICGDCHNAIKIMSRIVGRELIVRDNKRFHHFKEGKCSCGDYW</sequence>
<keyword evidence="8 17" id="KW-0547">Nucleotide-binding</keyword>
<dbReference type="PROSITE" id="PS00107">
    <property type="entry name" value="PROTEIN_KINASE_ATP"/>
    <property type="match status" value="1"/>
</dbReference>
<keyword evidence="12 19" id="KW-1133">Transmembrane helix</keyword>
<dbReference type="InterPro" id="IPR017441">
    <property type="entry name" value="Protein_kinase_ATP_BS"/>
</dbReference>
<dbReference type="PROSITE" id="PS51375">
    <property type="entry name" value="PPR"/>
    <property type="match status" value="1"/>
</dbReference>
<feature type="domain" description="Protein kinase" evidence="20">
    <location>
        <begin position="189"/>
        <end position="516"/>
    </location>
</feature>
<comment type="catalytic activity">
    <reaction evidence="15">
        <text>L-seryl-[protein] + ATP = O-phospho-L-seryl-[protein] + ADP + H(+)</text>
        <dbReference type="Rhea" id="RHEA:17989"/>
        <dbReference type="Rhea" id="RHEA-COMP:9863"/>
        <dbReference type="Rhea" id="RHEA-COMP:11604"/>
        <dbReference type="ChEBI" id="CHEBI:15378"/>
        <dbReference type="ChEBI" id="CHEBI:29999"/>
        <dbReference type="ChEBI" id="CHEBI:30616"/>
        <dbReference type="ChEBI" id="CHEBI:83421"/>
        <dbReference type="ChEBI" id="CHEBI:456216"/>
        <dbReference type="EC" id="2.7.11.1"/>
    </reaction>
</comment>
<evidence type="ECO:0000256" key="9">
    <source>
        <dbReference type="ARBA" id="ARBA00022777"/>
    </source>
</evidence>
<feature type="repeat" description="PPR" evidence="16">
    <location>
        <begin position="808"/>
        <end position="842"/>
    </location>
</feature>
<evidence type="ECO:0000256" key="5">
    <source>
        <dbReference type="ARBA" id="ARBA00022679"/>
    </source>
</evidence>
<keyword evidence="10 17" id="KW-0067">ATP-binding</keyword>
<evidence type="ECO:0000256" key="7">
    <source>
        <dbReference type="ARBA" id="ARBA00022737"/>
    </source>
</evidence>
<dbReference type="InterPro" id="IPR052232">
    <property type="entry name" value="RLK_Ser/Thr-Kinase"/>
</dbReference>
<dbReference type="Pfam" id="PF00069">
    <property type="entry name" value="Pkinase"/>
    <property type="match status" value="1"/>
</dbReference>
<dbReference type="PANTHER" id="PTHR47984:SF38">
    <property type="entry name" value="OS10G0497600 PROTEIN"/>
    <property type="match status" value="1"/>
</dbReference>
<dbReference type="GO" id="GO:0016020">
    <property type="term" value="C:membrane"/>
    <property type="evidence" value="ECO:0007669"/>
    <property type="project" value="UniProtKB-SubCell"/>
</dbReference>
<dbReference type="FunFam" id="1.10.510.10:FF:000035">
    <property type="entry name" value="Putative receptor-like serine/threonine-protein kinase"/>
    <property type="match status" value="1"/>
</dbReference>
<name>A0AAD8U1Y2_LOLMU</name>
<comment type="catalytic activity">
    <reaction evidence="14">
        <text>L-threonyl-[protein] + ATP = O-phospho-L-threonyl-[protein] + ADP + H(+)</text>
        <dbReference type="Rhea" id="RHEA:46608"/>
        <dbReference type="Rhea" id="RHEA-COMP:11060"/>
        <dbReference type="Rhea" id="RHEA-COMP:11605"/>
        <dbReference type="ChEBI" id="CHEBI:15378"/>
        <dbReference type="ChEBI" id="CHEBI:30013"/>
        <dbReference type="ChEBI" id="CHEBI:30616"/>
        <dbReference type="ChEBI" id="CHEBI:61977"/>
        <dbReference type="ChEBI" id="CHEBI:456216"/>
        <dbReference type="EC" id="2.7.11.1"/>
    </reaction>
</comment>
<keyword evidence="11" id="KW-0809">Transit peptide</keyword>
<evidence type="ECO:0000256" key="13">
    <source>
        <dbReference type="ARBA" id="ARBA00023136"/>
    </source>
</evidence>
<dbReference type="PANTHER" id="PTHR47984">
    <property type="entry name" value="OS01G0323000 PROTEIN"/>
    <property type="match status" value="1"/>
</dbReference>
<dbReference type="Proteomes" id="UP001231189">
    <property type="component" value="Unassembled WGS sequence"/>
</dbReference>
<dbReference type="InterPro" id="IPR011990">
    <property type="entry name" value="TPR-like_helical_dom_sf"/>
</dbReference>
<dbReference type="EMBL" id="JAUUTY010000001">
    <property type="protein sequence ID" value="KAK1698410.1"/>
    <property type="molecule type" value="Genomic_DNA"/>
</dbReference>
<keyword evidence="4" id="KW-0597">Phosphoprotein</keyword>
<keyword evidence="3" id="KW-0723">Serine/threonine-protein kinase</keyword>
<evidence type="ECO:0000256" key="2">
    <source>
        <dbReference type="ARBA" id="ARBA00012513"/>
    </source>
</evidence>
<dbReference type="SMART" id="SM00220">
    <property type="entry name" value="S_TKc"/>
    <property type="match status" value="1"/>
</dbReference>
<dbReference type="EC" id="2.7.11.1" evidence="2"/>
<dbReference type="InterPro" id="IPR032867">
    <property type="entry name" value="DYW_dom"/>
</dbReference>
<evidence type="ECO:0000256" key="6">
    <source>
        <dbReference type="ARBA" id="ARBA00022692"/>
    </source>
</evidence>
<evidence type="ECO:0000256" key="12">
    <source>
        <dbReference type="ARBA" id="ARBA00022989"/>
    </source>
</evidence>
<dbReference type="NCBIfam" id="TIGR00756">
    <property type="entry name" value="PPR"/>
    <property type="match status" value="1"/>
</dbReference>
<dbReference type="GO" id="GO:0008270">
    <property type="term" value="F:zinc ion binding"/>
    <property type="evidence" value="ECO:0007669"/>
    <property type="project" value="InterPro"/>
</dbReference>
<accession>A0AAD8U1Y2</accession>
<gene>
    <name evidence="21" type="ORF">QYE76_015107</name>
</gene>
<evidence type="ECO:0000256" key="4">
    <source>
        <dbReference type="ARBA" id="ARBA00022553"/>
    </source>
</evidence>
<dbReference type="InterPro" id="IPR011009">
    <property type="entry name" value="Kinase-like_dom_sf"/>
</dbReference>
<keyword evidence="5" id="KW-0808">Transferase</keyword>
<dbReference type="Gene3D" id="3.30.200.20">
    <property type="entry name" value="Phosphorylase Kinase, domain 1"/>
    <property type="match status" value="1"/>
</dbReference>
<keyword evidence="9" id="KW-0418">Kinase</keyword>
<dbReference type="AlphaFoldDB" id="A0AAD8U1Y2"/>
<feature type="compositionally biased region" description="Pro residues" evidence="18">
    <location>
        <begin position="661"/>
        <end position="711"/>
    </location>
</feature>
<evidence type="ECO:0000256" key="3">
    <source>
        <dbReference type="ARBA" id="ARBA00022527"/>
    </source>
</evidence>
<dbReference type="InterPro" id="IPR008271">
    <property type="entry name" value="Ser/Thr_kinase_AS"/>
</dbReference>
<evidence type="ECO:0000256" key="11">
    <source>
        <dbReference type="ARBA" id="ARBA00022946"/>
    </source>
</evidence>
<dbReference type="GO" id="GO:0005524">
    <property type="term" value="F:ATP binding"/>
    <property type="evidence" value="ECO:0007669"/>
    <property type="project" value="UniProtKB-UniRule"/>
</dbReference>
<feature type="region of interest" description="Disordered" evidence="18">
    <location>
        <begin position="536"/>
        <end position="718"/>
    </location>
</feature>
<keyword evidence="7" id="KW-0677">Repeat</keyword>
<evidence type="ECO:0000256" key="8">
    <source>
        <dbReference type="ARBA" id="ARBA00022741"/>
    </source>
</evidence>
<evidence type="ECO:0000313" key="21">
    <source>
        <dbReference type="EMBL" id="KAK1698410.1"/>
    </source>
</evidence>
<dbReference type="InterPro" id="IPR000719">
    <property type="entry name" value="Prot_kinase_dom"/>
</dbReference>
<feature type="binding site" evidence="17">
    <location>
        <position position="218"/>
    </location>
    <ligand>
        <name>ATP</name>
        <dbReference type="ChEBI" id="CHEBI:30616"/>
    </ligand>
</feature>
<evidence type="ECO:0000256" key="18">
    <source>
        <dbReference type="SAM" id="MobiDB-lite"/>
    </source>
</evidence>
<dbReference type="GO" id="GO:0004674">
    <property type="term" value="F:protein serine/threonine kinase activity"/>
    <property type="evidence" value="ECO:0007669"/>
    <property type="project" value="UniProtKB-KW"/>
</dbReference>
<organism evidence="21 22">
    <name type="scientific">Lolium multiflorum</name>
    <name type="common">Italian ryegrass</name>
    <name type="synonym">Lolium perenne subsp. multiflorum</name>
    <dbReference type="NCBI Taxonomy" id="4521"/>
    <lineage>
        <taxon>Eukaryota</taxon>
        <taxon>Viridiplantae</taxon>
        <taxon>Streptophyta</taxon>
        <taxon>Embryophyta</taxon>
        <taxon>Tracheophyta</taxon>
        <taxon>Spermatophyta</taxon>
        <taxon>Magnoliopsida</taxon>
        <taxon>Liliopsida</taxon>
        <taxon>Poales</taxon>
        <taxon>Poaceae</taxon>
        <taxon>BOP clade</taxon>
        <taxon>Pooideae</taxon>
        <taxon>Poodae</taxon>
        <taxon>Poeae</taxon>
        <taxon>Poeae Chloroplast Group 2 (Poeae type)</taxon>
        <taxon>Loliodinae</taxon>
        <taxon>Loliinae</taxon>
        <taxon>Lolium</taxon>
    </lineage>
</organism>
<feature type="compositionally biased region" description="Low complexity" evidence="18">
    <location>
        <begin position="565"/>
        <end position="580"/>
    </location>
</feature>
<feature type="transmembrane region" description="Helical" evidence="19">
    <location>
        <begin position="20"/>
        <end position="47"/>
    </location>
</feature>
<evidence type="ECO:0000256" key="19">
    <source>
        <dbReference type="SAM" id="Phobius"/>
    </source>
</evidence>
<comment type="subcellular location">
    <subcellularLocation>
        <location evidence="1">Membrane</location>
        <topology evidence="1">Single-pass membrane protein</topology>
    </subcellularLocation>
</comment>
<dbReference type="FunFam" id="1.25.40.10:FF:000031">
    <property type="entry name" value="Pentatricopeptide repeat-containing protein mitochondrial"/>
    <property type="match status" value="1"/>
</dbReference>
<evidence type="ECO:0000256" key="14">
    <source>
        <dbReference type="ARBA" id="ARBA00047899"/>
    </source>
</evidence>
<feature type="compositionally biased region" description="Low complexity" evidence="18">
    <location>
        <begin position="536"/>
        <end position="556"/>
    </location>
</feature>
<dbReference type="Pfam" id="PF13041">
    <property type="entry name" value="PPR_2"/>
    <property type="match status" value="1"/>
</dbReference>
<dbReference type="Gene3D" id="1.25.40.10">
    <property type="entry name" value="Tetratricopeptide repeat domain"/>
    <property type="match status" value="2"/>
</dbReference>
<dbReference type="FunFam" id="3.30.200.20:FF:000083">
    <property type="entry name" value="Putative receptor-like protein kinase"/>
    <property type="match status" value="1"/>
</dbReference>
<evidence type="ECO:0000256" key="10">
    <source>
        <dbReference type="ARBA" id="ARBA00022840"/>
    </source>
</evidence>
<dbReference type="SUPFAM" id="SSF56112">
    <property type="entry name" value="Protein kinase-like (PK-like)"/>
    <property type="match status" value="1"/>
</dbReference>
<evidence type="ECO:0000256" key="1">
    <source>
        <dbReference type="ARBA" id="ARBA00004167"/>
    </source>
</evidence>
<evidence type="ECO:0000256" key="17">
    <source>
        <dbReference type="PROSITE-ProRule" id="PRU10141"/>
    </source>
</evidence>
<dbReference type="Gene3D" id="1.10.510.10">
    <property type="entry name" value="Transferase(Phosphotransferase) domain 1"/>
    <property type="match status" value="1"/>
</dbReference>
<dbReference type="Pfam" id="PF14432">
    <property type="entry name" value="DYW_deaminase"/>
    <property type="match status" value="1"/>
</dbReference>
<evidence type="ECO:0000313" key="22">
    <source>
        <dbReference type="Proteomes" id="UP001231189"/>
    </source>
</evidence>
<feature type="compositionally biased region" description="Pro residues" evidence="18">
    <location>
        <begin position="634"/>
        <end position="651"/>
    </location>
</feature>
<keyword evidence="6 19" id="KW-0812">Transmembrane</keyword>
<keyword evidence="22" id="KW-1185">Reference proteome</keyword>
<feature type="region of interest" description="Disordered" evidence="18">
    <location>
        <begin position="436"/>
        <end position="474"/>
    </location>
</feature>
<evidence type="ECO:0000256" key="16">
    <source>
        <dbReference type="PROSITE-ProRule" id="PRU00708"/>
    </source>
</evidence>
<protein>
    <recommendedName>
        <fullName evidence="2">non-specific serine/threonine protein kinase</fullName>
        <ecNumber evidence="2">2.7.11.1</ecNumber>
    </recommendedName>
</protein>
<dbReference type="CDD" id="cd14066">
    <property type="entry name" value="STKc_IRAK"/>
    <property type="match status" value="1"/>
</dbReference>
<reference evidence="21" key="1">
    <citation type="submission" date="2023-07" db="EMBL/GenBank/DDBJ databases">
        <title>A chromosome-level genome assembly of Lolium multiflorum.</title>
        <authorList>
            <person name="Chen Y."/>
            <person name="Copetti D."/>
            <person name="Kolliker R."/>
            <person name="Studer B."/>
        </authorList>
    </citation>
    <scope>NUCLEOTIDE SEQUENCE</scope>
    <source>
        <strain evidence="21">02402/16</strain>
        <tissue evidence="21">Leaf</tissue>
    </source>
</reference>
<dbReference type="InterPro" id="IPR002885">
    <property type="entry name" value="PPR_rpt"/>
</dbReference>
<comment type="caution">
    <text evidence="21">The sequence shown here is derived from an EMBL/GenBank/DDBJ whole genome shotgun (WGS) entry which is preliminary data.</text>
</comment>
<evidence type="ECO:0000256" key="15">
    <source>
        <dbReference type="ARBA" id="ARBA00048679"/>
    </source>
</evidence>
<evidence type="ECO:0000259" key="20">
    <source>
        <dbReference type="PROSITE" id="PS50011"/>
    </source>
</evidence>